<gene>
    <name evidence="1" type="ORF">CEXT_240081</name>
</gene>
<dbReference type="AlphaFoldDB" id="A0AAV4PSS4"/>
<protein>
    <submittedName>
        <fullName evidence="1">Uncharacterized protein</fullName>
    </submittedName>
</protein>
<dbReference type="Proteomes" id="UP001054945">
    <property type="component" value="Unassembled WGS sequence"/>
</dbReference>
<sequence>MVVKGVKGTVVIIRRQGDNGFYCGRTRKYFTEWLNDRNESIMSSSRTVEVLGGRIAGVIFCEFNQLATLEVYLQEFG</sequence>
<evidence type="ECO:0000313" key="1">
    <source>
        <dbReference type="EMBL" id="GIY00623.1"/>
    </source>
</evidence>
<comment type="caution">
    <text evidence="1">The sequence shown here is derived from an EMBL/GenBank/DDBJ whole genome shotgun (WGS) entry which is preliminary data.</text>
</comment>
<name>A0AAV4PSS4_CAEEX</name>
<organism evidence="1 2">
    <name type="scientific">Caerostris extrusa</name>
    <name type="common">Bark spider</name>
    <name type="synonym">Caerostris bankana</name>
    <dbReference type="NCBI Taxonomy" id="172846"/>
    <lineage>
        <taxon>Eukaryota</taxon>
        <taxon>Metazoa</taxon>
        <taxon>Ecdysozoa</taxon>
        <taxon>Arthropoda</taxon>
        <taxon>Chelicerata</taxon>
        <taxon>Arachnida</taxon>
        <taxon>Araneae</taxon>
        <taxon>Araneomorphae</taxon>
        <taxon>Entelegynae</taxon>
        <taxon>Araneoidea</taxon>
        <taxon>Araneidae</taxon>
        <taxon>Caerostris</taxon>
    </lineage>
</organism>
<keyword evidence="2" id="KW-1185">Reference proteome</keyword>
<proteinExistence type="predicted"/>
<evidence type="ECO:0000313" key="2">
    <source>
        <dbReference type="Proteomes" id="UP001054945"/>
    </source>
</evidence>
<accession>A0AAV4PSS4</accession>
<reference evidence="1 2" key="1">
    <citation type="submission" date="2021-06" db="EMBL/GenBank/DDBJ databases">
        <title>Caerostris extrusa draft genome.</title>
        <authorList>
            <person name="Kono N."/>
            <person name="Arakawa K."/>
        </authorList>
    </citation>
    <scope>NUCLEOTIDE SEQUENCE [LARGE SCALE GENOMIC DNA]</scope>
</reference>
<dbReference type="EMBL" id="BPLR01005209">
    <property type="protein sequence ID" value="GIY00623.1"/>
    <property type="molecule type" value="Genomic_DNA"/>
</dbReference>